<proteinExistence type="predicted"/>
<dbReference type="Proteomes" id="UP001200513">
    <property type="component" value="Chromosome"/>
</dbReference>
<dbReference type="EMBL" id="CP084167">
    <property type="protein sequence ID" value="UJG43650.1"/>
    <property type="molecule type" value="Genomic_DNA"/>
</dbReference>
<organism evidence="1">
    <name type="scientific">Candidatus Heimdallarchaeum endolithica</name>
    <dbReference type="NCBI Taxonomy" id="2876572"/>
    <lineage>
        <taxon>Archaea</taxon>
        <taxon>Promethearchaeati</taxon>
        <taxon>Candidatus Heimdallarchaeota</taxon>
        <taxon>Candidatus Heimdallarchaeia (ex Rinke et al. 2021) (nom. nud.)</taxon>
        <taxon>Candidatus Heimdallarchaeales</taxon>
        <taxon>Candidatus Heimdallarchaeaceae</taxon>
        <taxon>Candidatus Heimdallarchaeum</taxon>
    </lineage>
</organism>
<accession>A0A9Y1BRD8</accession>
<reference evidence="1" key="1">
    <citation type="journal article" date="2022" name="Nat. Microbiol.">
        <title>Unique mobile elements and scalable gene flow at the prokaryote-eukaryote boundary revealed by circularized Asgard archaea genomes.</title>
        <authorList>
            <person name="Wu F."/>
            <person name="Speth D.R."/>
            <person name="Philosof A."/>
            <person name="Cremiere A."/>
            <person name="Narayanan A."/>
            <person name="Barco R.A."/>
            <person name="Connon S.A."/>
            <person name="Amend J.P."/>
            <person name="Antoshechkin I.A."/>
            <person name="Orphan V.J."/>
        </authorList>
    </citation>
    <scope>NUCLEOTIDE SEQUENCE</scope>
    <source>
        <strain evidence="1">PR6</strain>
    </source>
</reference>
<sequence>MNEFTGIAKIIFDELMEEIEEELEETFSNLLSEDKLTSLIETIQENTKVEVTEIINENYSEEMNAVRKMILGEKLSRIVTRETRKVLEKLSLEIISLSMGLIETLRNEIIGEVFEETE</sequence>
<gene>
    <name evidence="1" type="ORF">K9W46_00360</name>
</gene>
<evidence type="ECO:0000313" key="1">
    <source>
        <dbReference type="EMBL" id="UJG43650.1"/>
    </source>
</evidence>
<protein>
    <submittedName>
        <fullName evidence="1">Uncharacterized protein</fullName>
    </submittedName>
</protein>
<name>A0A9Y1BRD8_9ARCH</name>
<dbReference type="AlphaFoldDB" id="A0A9Y1BRD8"/>